<keyword evidence="3 4" id="KW-0501">Molybdenum cofactor biosynthesis</keyword>
<dbReference type="PANTHER" id="PTHR23404">
    <property type="entry name" value="MOLYBDOPTERIN SYNTHASE RELATED"/>
    <property type="match status" value="1"/>
</dbReference>
<keyword evidence="2 4" id="KW-0808">Transferase</keyword>
<dbReference type="Pfam" id="PF02391">
    <property type="entry name" value="MoaE"/>
    <property type="match status" value="1"/>
</dbReference>
<evidence type="ECO:0000256" key="3">
    <source>
        <dbReference type="ARBA" id="ARBA00023150"/>
    </source>
</evidence>
<gene>
    <name evidence="4" type="primary">cnxH</name>
    <name evidence="5" type="ORF">CDD82_4435</name>
</gene>
<dbReference type="OrthoDB" id="5531344at2759"/>
<dbReference type="GO" id="GO:0006777">
    <property type="term" value="P:Mo-molybdopterin cofactor biosynthetic process"/>
    <property type="evidence" value="ECO:0007669"/>
    <property type="project" value="UniProtKB-UniRule"/>
</dbReference>
<comment type="function">
    <text evidence="4">Catalytic subunit of the molybdopterin synthase complex, a complex that catalyzes the conversion of precursor Z into molybdopterin. Acts by mediating the incorporation of 2 sulfur atoms from thiocarboxylated MOCS2A into precursor Z to generate a dithiolene group.</text>
</comment>
<dbReference type="Gene3D" id="3.90.1170.40">
    <property type="entry name" value="Molybdopterin biosynthesis MoaE subunit"/>
    <property type="match status" value="1"/>
</dbReference>
<reference evidence="5 6" key="1">
    <citation type="submission" date="2017-06" db="EMBL/GenBank/DDBJ databases">
        <title>Ant-infecting Ophiocordyceps genomes reveal a high diversity of potential behavioral manipulation genes and a possible major role for enterotoxins.</title>
        <authorList>
            <person name="De Bekker C."/>
            <person name="Evans H.C."/>
            <person name="Brachmann A."/>
            <person name="Hughes D.P."/>
        </authorList>
    </citation>
    <scope>NUCLEOTIDE SEQUENCE [LARGE SCALE GENOMIC DNA]</scope>
    <source>
        <strain evidence="5 6">1348a</strain>
    </source>
</reference>
<feature type="binding site" evidence="4">
    <location>
        <begin position="141"/>
        <end position="143"/>
    </location>
    <ligand>
        <name>substrate</name>
    </ligand>
</feature>
<dbReference type="AlphaFoldDB" id="A0A2C5YBN7"/>
<accession>A0A2C5YBN7</accession>
<evidence type="ECO:0000256" key="4">
    <source>
        <dbReference type="HAMAP-Rule" id="MF_03052"/>
    </source>
</evidence>
<dbReference type="FunFam" id="3.90.1170.40:FF:000003">
    <property type="entry name" value="Molybdopterin converting factor subunit 2"/>
    <property type="match status" value="1"/>
</dbReference>
<dbReference type="InterPro" id="IPR003448">
    <property type="entry name" value="Mopterin_biosynth_MoaE"/>
</dbReference>
<comment type="subcellular location">
    <subcellularLocation>
        <location evidence="4">Cytoplasm</location>
    </subcellularLocation>
</comment>
<evidence type="ECO:0000313" key="6">
    <source>
        <dbReference type="Proteomes" id="UP000224854"/>
    </source>
</evidence>
<keyword evidence="6" id="KW-1185">Reference proteome</keyword>
<dbReference type="GO" id="GO:1990140">
    <property type="term" value="C:molybdopterin synthase complex"/>
    <property type="evidence" value="ECO:0007669"/>
    <property type="project" value="UniProtKB-UniRule"/>
</dbReference>
<dbReference type="GO" id="GO:0030366">
    <property type="term" value="F:molybdopterin synthase activity"/>
    <property type="evidence" value="ECO:0007669"/>
    <property type="project" value="UniProtKB-UniRule"/>
</dbReference>
<organism evidence="5 6">
    <name type="scientific">Ophiocordyceps australis</name>
    <dbReference type="NCBI Taxonomy" id="1399860"/>
    <lineage>
        <taxon>Eukaryota</taxon>
        <taxon>Fungi</taxon>
        <taxon>Dikarya</taxon>
        <taxon>Ascomycota</taxon>
        <taxon>Pezizomycotina</taxon>
        <taxon>Sordariomycetes</taxon>
        <taxon>Hypocreomycetidae</taxon>
        <taxon>Hypocreales</taxon>
        <taxon>Ophiocordycipitaceae</taxon>
        <taxon>Ophiocordyceps</taxon>
    </lineage>
</organism>
<comment type="subunit">
    <text evidence="4">Heterotetramer; composed of 2 small (MOCS2A) and 2 large (MOCS2B) subunits.</text>
</comment>
<evidence type="ECO:0000313" key="5">
    <source>
        <dbReference type="EMBL" id="PHH75488.1"/>
    </source>
</evidence>
<name>A0A2C5YBN7_9HYPO</name>
<feature type="binding site" evidence="4">
    <location>
        <begin position="118"/>
        <end position="119"/>
    </location>
    <ligand>
        <name>substrate</name>
    </ligand>
</feature>
<sequence>MDPSQTEQEVAWHLDQDGCYVALTYDCLDAKYIMDKVRRPDAGAIVLFAGTTRNNFAGRPVKQLAYSAYRPLALRTMLSVAKDLRARHSSLRAIALVHRLGHVPVGEESILIAVSAPHRREAWRAAEEALDECKERVEVWKREEFDDGEGVWRANQPHHDHDAQPIS</sequence>
<dbReference type="UniPathway" id="UPA00344"/>
<dbReference type="CDD" id="cd00756">
    <property type="entry name" value="MoaE"/>
    <property type="match status" value="1"/>
</dbReference>
<dbReference type="EMBL" id="NJEU01000370">
    <property type="protein sequence ID" value="PHH75488.1"/>
    <property type="molecule type" value="Genomic_DNA"/>
</dbReference>
<evidence type="ECO:0000256" key="2">
    <source>
        <dbReference type="ARBA" id="ARBA00022679"/>
    </source>
</evidence>
<dbReference type="Proteomes" id="UP000224854">
    <property type="component" value="Unassembled WGS sequence"/>
</dbReference>
<comment type="similarity">
    <text evidence="4">Belongs to the MoaE family. MOCS2B subfamily.</text>
</comment>
<keyword evidence="1 4" id="KW-0963">Cytoplasm</keyword>
<comment type="pathway">
    <text evidence="4">Cofactor biosynthesis; molybdopterin biosynthesis.</text>
</comment>
<proteinExistence type="inferred from homology"/>
<dbReference type="EC" id="2.8.1.12" evidence="4"/>
<evidence type="ECO:0000256" key="1">
    <source>
        <dbReference type="ARBA" id="ARBA00022490"/>
    </source>
</evidence>
<dbReference type="InterPro" id="IPR028888">
    <property type="entry name" value="MOCS2B_euk"/>
</dbReference>
<protein>
    <recommendedName>
        <fullName evidence="4">Molybdopterin synthase catalytic subunit</fullName>
        <ecNumber evidence="4">2.8.1.12</ecNumber>
    </recommendedName>
    <alternativeName>
        <fullName evidence="4">Common component for nitrate reductase and xanthine dehydrogenase protein H</fullName>
    </alternativeName>
    <alternativeName>
        <fullName evidence="4">Molybdenum cofactor synthesis protein 2 large subunit</fullName>
    </alternativeName>
    <alternativeName>
        <fullName evidence="4">Molybdenum cofactor synthesis protein 2B</fullName>
        <shortName evidence="4">MOCS2B</shortName>
    </alternativeName>
</protein>
<comment type="caution">
    <text evidence="5">The sequence shown here is derived from an EMBL/GenBank/DDBJ whole genome shotgun (WGS) entry which is preliminary data.</text>
</comment>
<dbReference type="SUPFAM" id="SSF54690">
    <property type="entry name" value="Molybdopterin synthase subunit MoaE"/>
    <property type="match status" value="1"/>
</dbReference>
<comment type="catalytic activity">
    <reaction evidence="4">
        <text>2 [molybdopterin-synthase sulfur-carrier protein]-C-terminal-Gly-aminoethanethioate + cyclic pyranopterin phosphate + H2O = molybdopterin + 2 [molybdopterin-synthase sulfur-carrier protein]-C-terminal Gly-Gly + 2 H(+)</text>
        <dbReference type="Rhea" id="RHEA:26333"/>
        <dbReference type="Rhea" id="RHEA-COMP:12202"/>
        <dbReference type="Rhea" id="RHEA-COMP:19907"/>
        <dbReference type="ChEBI" id="CHEBI:15377"/>
        <dbReference type="ChEBI" id="CHEBI:15378"/>
        <dbReference type="ChEBI" id="CHEBI:58698"/>
        <dbReference type="ChEBI" id="CHEBI:59648"/>
        <dbReference type="ChEBI" id="CHEBI:90778"/>
        <dbReference type="ChEBI" id="CHEBI:232372"/>
        <dbReference type="EC" id="2.8.1.12"/>
    </reaction>
</comment>
<dbReference type="InterPro" id="IPR036563">
    <property type="entry name" value="MoaE_sf"/>
</dbReference>
<feature type="binding site" evidence="4">
    <location>
        <position position="134"/>
    </location>
    <ligand>
        <name>substrate</name>
    </ligand>
</feature>
<dbReference type="HAMAP" id="MF_03052">
    <property type="entry name" value="MOC2B"/>
    <property type="match status" value="1"/>
</dbReference>